<proteinExistence type="predicted"/>
<dbReference type="Proteomes" id="UP000799436">
    <property type="component" value="Unassembled WGS sequence"/>
</dbReference>
<sequence length="100" mass="10522">MPAVPPCLISQHLFLSKTHIHKNETMCEDCLITLPPSLHPHPLAPTTTPAEAKKTKCISSSSPSSSCSSQPAFSAPLHNPPTATSTSSRETKPGNPSPPT</sequence>
<dbReference type="EMBL" id="ML995830">
    <property type="protein sequence ID" value="KAF2769911.1"/>
    <property type="molecule type" value="Genomic_DNA"/>
</dbReference>
<gene>
    <name evidence="2" type="ORF">EJ03DRAFT_86429</name>
</gene>
<evidence type="ECO:0000256" key="1">
    <source>
        <dbReference type="SAM" id="MobiDB-lite"/>
    </source>
</evidence>
<evidence type="ECO:0000313" key="2">
    <source>
        <dbReference type="EMBL" id="KAF2769911.1"/>
    </source>
</evidence>
<evidence type="ECO:0000313" key="3">
    <source>
        <dbReference type="Proteomes" id="UP000799436"/>
    </source>
</evidence>
<dbReference type="AlphaFoldDB" id="A0A6G1LAE9"/>
<name>A0A6G1LAE9_9PEZI</name>
<feature type="compositionally biased region" description="Low complexity" evidence="1">
    <location>
        <begin position="59"/>
        <end position="69"/>
    </location>
</feature>
<keyword evidence="3" id="KW-1185">Reference proteome</keyword>
<reference evidence="2" key="1">
    <citation type="journal article" date="2020" name="Stud. Mycol.">
        <title>101 Dothideomycetes genomes: a test case for predicting lifestyles and emergence of pathogens.</title>
        <authorList>
            <person name="Haridas S."/>
            <person name="Albert R."/>
            <person name="Binder M."/>
            <person name="Bloem J."/>
            <person name="Labutti K."/>
            <person name="Salamov A."/>
            <person name="Andreopoulos B."/>
            <person name="Baker S."/>
            <person name="Barry K."/>
            <person name="Bills G."/>
            <person name="Bluhm B."/>
            <person name="Cannon C."/>
            <person name="Castanera R."/>
            <person name="Culley D."/>
            <person name="Daum C."/>
            <person name="Ezra D."/>
            <person name="Gonzalez J."/>
            <person name="Henrissat B."/>
            <person name="Kuo A."/>
            <person name="Liang C."/>
            <person name="Lipzen A."/>
            <person name="Lutzoni F."/>
            <person name="Magnuson J."/>
            <person name="Mondo S."/>
            <person name="Nolan M."/>
            <person name="Ohm R."/>
            <person name="Pangilinan J."/>
            <person name="Park H.-J."/>
            <person name="Ramirez L."/>
            <person name="Alfaro M."/>
            <person name="Sun H."/>
            <person name="Tritt A."/>
            <person name="Yoshinaga Y."/>
            <person name="Zwiers L.-H."/>
            <person name="Turgeon B."/>
            <person name="Goodwin S."/>
            <person name="Spatafora J."/>
            <person name="Crous P."/>
            <person name="Grigoriev I."/>
        </authorList>
    </citation>
    <scope>NUCLEOTIDE SEQUENCE</scope>
    <source>
        <strain evidence="2">CBS 116005</strain>
    </source>
</reference>
<feature type="region of interest" description="Disordered" evidence="1">
    <location>
        <begin position="38"/>
        <end position="100"/>
    </location>
</feature>
<accession>A0A6G1LAE9</accession>
<organism evidence="2 3">
    <name type="scientific">Teratosphaeria nubilosa</name>
    <dbReference type="NCBI Taxonomy" id="161662"/>
    <lineage>
        <taxon>Eukaryota</taxon>
        <taxon>Fungi</taxon>
        <taxon>Dikarya</taxon>
        <taxon>Ascomycota</taxon>
        <taxon>Pezizomycotina</taxon>
        <taxon>Dothideomycetes</taxon>
        <taxon>Dothideomycetidae</taxon>
        <taxon>Mycosphaerellales</taxon>
        <taxon>Teratosphaeriaceae</taxon>
        <taxon>Teratosphaeria</taxon>
    </lineage>
</organism>
<protein>
    <submittedName>
        <fullName evidence="2">Uncharacterized protein</fullName>
    </submittedName>
</protein>